<dbReference type="SUPFAM" id="SSF53323">
    <property type="entry name" value="Pyruvate-ferredoxin oxidoreductase, PFOR, domain III"/>
    <property type="match status" value="1"/>
</dbReference>
<evidence type="ECO:0000313" key="5">
    <source>
        <dbReference type="Proteomes" id="UP000247465"/>
    </source>
</evidence>
<dbReference type="AlphaFoldDB" id="A0A2Z4AEQ0"/>
<dbReference type="InterPro" id="IPR002880">
    <property type="entry name" value="Pyrv_Fd/Flavodoxin_OxRdtase_N"/>
</dbReference>
<protein>
    <submittedName>
        <fullName evidence="4">2-oxoglutarate oxidoreductase subunit KorA</fullName>
        <ecNumber evidence="4">1.2.7.3</ecNumber>
    </submittedName>
</protein>
<dbReference type="SUPFAM" id="SSF52518">
    <property type="entry name" value="Thiamin diphosphate-binding fold (THDP-binding)"/>
    <property type="match status" value="1"/>
</dbReference>
<evidence type="ECO:0000259" key="3">
    <source>
        <dbReference type="Pfam" id="PF01855"/>
    </source>
</evidence>
<dbReference type="InterPro" id="IPR002869">
    <property type="entry name" value="Pyrv_flavodox_OxRed_cen"/>
</dbReference>
<dbReference type="PANTHER" id="PTHR32154:SF20">
    <property type="entry name" value="2-OXOGLUTARATE OXIDOREDUCTASE SUBUNIT KORA"/>
    <property type="match status" value="1"/>
</dbReference>
<dbReference type="SUPFAM" id="SSF52922">
    <property type="entry name" value="TK C-terminal domain-like"/>
    <property type="match status" value="1"/>
</dbReference>
<feature type="domain" description="Pyruvate flavodoxin/ferredoxin oxidoreductase pyrimidine binding" evidence="3">
    <location>
        <begin position="208"/>
        <end position="376"/>
    </location>
</feature>
<dbReference type="EC" id="1.2.7.3" evidence="4"/>
<dbReference type="KEGG" id="mtar:DF168_00638"/>
<feature type="domain" description="Pyruvate/ketoisovalerate oxidoreductase catalytic" evidence="2">
    <location>
        <begin position="14"/>
        <end position="174"/>
    </location>
</feature>
<evidence type="ECO:0000313" key="4">
    <source>
        <dbReference type="EMBL" id="AWT59448.1"/>
    </source>
</evidence>
<dbReference type="InterPro" id="IPR022367">
    <property type="entry name" value="2-oxoacid/accept_OxRdtase_asu"/>
</dbReference>
<dbReference type="GO" id="GO:0006979">
    <property type="term" value="P:response to oxidative stress"/>
    <property type="evidence" value="ECO:0007669"/>
    <property type="project" value="TreeGrafter"/>
</dbReference>
<evidence type="ECO:0000259" key="2">
    <source>
        <dbReference type="Pfam" id="PF01558"/>
    </source>
</evidence>
<reference evidence="4 5" key="1">
    <citation type="submission" date="2018-06" db="EMBL/GenBank/DDBJ databases">
        <title>Draft Genome Sequence of a Novel Marine Bacterium Related to the Verrucomicrobia.</title>
        <authorList>
            <person name="Vosseberg J."/>
            <person name="Martijn J."/>
            <person name="Ettema T.J.G."/>
        </authorList>
    </citation>
    <scope>NUCLEOTIDE SEQUENCE [LARGE SCALE GENOMIC DNA]</scope>
    <source>
        <strain evidence="4">TARA_B100001123</strain>
    </source>
</reference>
<dbReference type="GO" id="GO:0047553">
    <property type="term" value="F:2-oxoglutarate synthase activity"/>
    <property type="evidence" value="ECO:0007669"/>
    <property type="project" value="UniProtKB-EC"/>
</dbReference>
<keyword evidence="1 4" id="KW-0560">Oxidoreductase</keyword>
<dbReference type="Gene3D" id="3.40.50.970">
    <property type="match status" value="1"/>
</dbReference>
<sequence>MTKVDFTIAIGGAAGQGIATPGNILARIFARRGLSLNAYNAYQSLIRGGHTFLTIRVSDGPVRCMSDKIDVFIPLNQDTMDRHLRHLKAGAAVLYDGDKLKHGDVEEGVQICSLPLKELIQGNRLAGNTVAIAVTLRMLGIEFEMLEDALTEIFKRKGDEVVNQNVDIARGAYQYAEDNFTQLPYEVPRFEKGKAVLTGNMATAMGGIAAGVKFYAAYPMSPSTGVLQYFADHARKLDIMVRQVEDEIGVMNMVVGAAHAGCRAMCATSGGGFALMTEAIGMSGMLETPIVCVDVQRAGPATGVPTKTEQGDLWQILGAGQGDYPKIVVAPTSIPDLFKTIPELFNLVDKYQCPGLVLSDLLISEGTASVDQDELDFAVKIDRGETIFPNGNNGTENAYGGYNDSTYLRYLNSESGISPRAVPGVPGHIHIAASDEHDEDGVLISDEFTHPHKRRKMVEKRGRKMETAVGDIAPPELVGPEDAAVTLIGFGSTSGVIREAVEKLAGEEAIVASHLPIKWIVPFHSDVVLEVLKKSNRVIIVENNFSGQFARFLKAETGFTAHGHIRKYDGEPFMPHHIVDAVKEQLGGITDYSVPQHEFIV</sequence>
<dbReference type="InterPro" id="IPR009014">
    <property type="entry name" value="Transketo_C/PFOR_II"/>
</dbReference>
<dbReference type="NCBIfam" id="TIGR03710">
    <property type="entry name" value="OAFO_sf"/>
    <property type="match status" value="1"/>
</dbReference>
<proteinExistence type="predicted"/>
<dbReference type="EMBL" id="CP029803">
    <property type="protein sequence ID" value="AWT59448.1"/>
    <property type="molecule type" value="Genomic_DNA"/>
</dbReference>
<dbReference type="CDD" id="cd07034">
    <property type="entry name" value="TPP_PYR_PFOR_IOR-alpha_like"/>
    <property type="match status" value="1"/>
</dbReference>
<organism evidence="4 5">
    <name type="scientific">Candidatus Moanibacter tarae</name>
    <dbReference type="NCBI Taxonomy" id="2200854"/>
    <lineage>
        <taxon>Bacteria</taxon>
        <taxon>Pseudomonadati</taxon>
        <taxon>Verrucomicrobiota</taxon>
        <taxon>Opitutia</taxon>
        <taxon>Puniceicoccales</taxon>
        <taxon>Puniceicoccales incertae sedis</taxon>
        <taxon>Candidatus Moanibacter</taxon>
    </lineage>
</organism>
<accession>A0A2Z4AEQ0</accession>
<dbReference type="Gene3D" id="3.40.50.920">
    <property type="match status" value="1"/>
</dbReference>
<dbReference type="Proteomes" id="UP000247465">
    <property type="component" value="Chromosome"/>
</dbReference>
<dbReference type="Pfam" id="PF01558">
    <property type="entry name" value="POR"/>
    <property type="match status" value="1"/>
</dbReference>
<gene>
    <name evidence="4" type="primary">korA_1</name>
    <name evidence="4" type="ORF">DF168_00638</name>
</gene>
<dbReference type="InterPro" id="IPR029061">
    <property type="entry name" value="THDP-binding"/>
</dbReference>
<dbReference type="PANTHER" id="PTHR32154">
    <property type="entry name" value="PYRUVATE-FLAVODOXIN OXIDOREDUCTASE-RELATED"/>
    <property type="match status" value="1"/>
</dbReference>
<dbReference type="InterPro" id="IPR050722">
    <property type="entry name" value="Pyruvate:ferred/Flavod_OxRd"/>
</dbReference>
<dbReference type="InterPro" id="IPR019752">
    <property type="entry name" value="Pyrv/ketoisovalerate_OxRed_cat"/>
</dbReference>
<name>A0A2Z4AEQ0_9BACT</name>
<dbReference type="Gene3D" id="3.40.920.10">
    <property type="entry name" value="Pyruvate-ferredoxin oxidoreductase, PFOR, domain III"/>
    <property type="match status" value="1"/>
</dbReference>
<evidence type="ECO:0000256" key="1">
    <source>
        <dbReference type="ARBA" id="ARBA00023002"/>
    </source>
</evidence>
<dbReference type="Pfam" id="PF01855">
    <property type="entry name" value="POR_N"/>
    <property type="match status" value="1"/>
</dbReference>